<dbReference type="RefSeq" id="WP_231495515.1">
    <property type="nucleotide sequence ID" value="NZ_JEMG01000001.1"/>
</dbReference>
<evidence type="ECO:0000313" key="5">
    <source>
        <dbReference type="EMBL" id="EYC51626.1"/>
    </source>
</evidence>
<feature type="transmembrane region" description="Helical" evidence="2">
    <location>
        <begin position="77"/>
        <end position="97"/>
    </location>
</feature>
<dbReference type="GO" id="GO:0006171">
    <property type="term" value="P:cAMP biosynthetic process"/>
    <property type="evidence" value="ECO:0007669"/>
    <property type="project" value="TreeGrafter"/>
</dbReference>
<dbReference type="SMART" id="SM00044">
    <property type="entry name" value="CYCc"/>
    <property type="match status" value="1"/>
</dbReference>
<dbReference type="Pfam" id="PF00211">
    <property type="entry name" value="Guanylate_cyc"/>
    <property type="match status" value="1"/>
</dbReference>
<dbReference type="PANTHER" id="PTHR43081:SF1">
    <property type="entry name" value="ADENYLATE CYCLASE, TERMINAL-DIFFERENTIATION SPECIFIC"/>
    <property type="match status" value="1"/>
</dbReference>
<evidence type="ECO:0000259" key="3">
    <source>
        <dbReference type="PROSITE" id="PS50125"/>
    </source>
</evidence>
<keyword evidence="2" id="KW-0812">Transmembrane</keyword>
<dbReference type="InterPro" id="IPR003660">
    <property type="entry name" value="HAMP_dom"/>
</dbReference>
<dbReference type="GO" id="GO:0004016">
    <property type="term" value="F:adenylate cyclase activity"/>
    <property type="evidence" value="ECO:0007669"/>
    <property type="project" value="UniProtKB-ARBA"/>
</dbReference>
<organism evidence="5 6">
    <name type="scientific">Hylemonella gracilis str. Niagara R</name>
    <dbReference type="NCBI Taxonomy" id="1458275"/>
    <lineage>
        <taxon>Bacteria</taxon>
        <taxon>Pseudomonadati</taxon>
        <taxon>Pseudomonadota</taxon>
        <taxon>Betaproteobacteria</taxon>
        <taxon>Burkholderiales</taxon>
        <taxon>Comamonadaceae</taxon>
        <taxon>Hylemonella</taxon>
    </lineage>
</organism>
<dbReference type="eggNOG" id="COG2770">
    <property type="taxonomic scope" value="Bacteria"/>
</dbReference>
<evidence type="ECO:0000259" key="4">
    <source>
        <dbReference type="PROSITE" id="PS50885"/>
    </source>
</evidence>
<dbReference type="PROSITE" id="PS50125">
    <property type="entry name" value="GUANYLATE_CYCLASE_2"/>
    <property type="match status" value="1"/>
</dbReference>
<keyword evidence="2" id="KW-0472">Membrane</keyword>
<dbReference type="eggNOG" id="COG1196">
    <property type="taxonomic scope" value="Bacteria"/>
</dbReference>
<dbReference type="AlphaFoldDB" id="A0A016XIH7"/>
<dbReference type="InterPro" id="IPR029787">
    <property type="entry name" value="Nucleotide_cyclase"/>
</dbReference>
<dbReference type="Gene3D" id="3.30.70.1230">
    <property type="entry name" value="Nucleotide cyclase"/>
    <property type="match status" value="1"/>
</dbReference>
<dbReference type="EMBL" id="JEMG01000001">
    <property type="protein sequence ID" value="EYC51626.1"/>
    <property type="molecule type" value="Genomic_DNA"/>
</dbReference>
<feature type="domain" description="HAMP" evidence="4">
    <location>
        <begin position="674"/>
        <end position="726"/>
    </location>
</feature>
<feature type="coiled-coil region" evidence="1">
    <location>
        <begin position="234"/>
        <end position="261"/>
    </location>
</feature>
<evidence type="ECO:0000313" key="6">
    <source>
        <dbReference type="Proteomes" id="UP000023268"/>
    </source>
</evidence>
<dbReference type="InterPro" id="IPR050697">
    <property type="entry name" value="Adenylyl/Guanylyl_Cyclase_3/4"/>
</dbReference>
<dbReference type="GO" id="GO:0016020">
    <property type="term" value="C:membrane"/>
    <property type="evidence" value="ECO:0007669"/>
    <property type="project" value="InterPro"/>
</dbReference>
<feature type="transmembrane region" description="Helical" evidence="2">
    <location>
        <begin position="43"/>
        <end position="65"/>
    </location>
</feature>
<keyword evidence="2" id="KW-1133">Transmembrane helix</keyword>
<name>A0A016XIH7_9BURK</name>
<keyword evidence="1" id="KW-0175">Coiled coil</keyword>
<feature type="domain" description="Guanylate cyclase" evidence="3">
    <location>
        <begin position="759"/>
        <end position="896"/>
    </location>
</feature>
<dbReference type="InterPro" id="IPR001054">
    <property type="entry name" value="A/G_cyclase"/>
</dbReference>
<dbReference type="Proteomes" id="UP000023268">
    <property type="component" value="Unassembled WGS sequence"/>
</dbReference>
<evidence type="ECO:0000256" key="2">
    <source>
        <dbReference type="SAM" id="Phobius"/>
    </source>
</evidence>
<reference evidence="5 6" key="1">
    <citation type="submission" date="2014-02" db="EMBL/GenBank/DDBJ databases">
        <title>Draft Genome of Hylemonella gracilis isolated from the Niagara River.</title>
        <authorList>
            <person name="Pawlowski D.R."/>
            <person name="Koudelka G.B."/>
        </authorList>
    </citation>
    <scope>NUCLEOTIDE SEQUENCE [LARGE SCALE GENOMIC DNA]</scope>
    <source>
        <strain evidence="5 6">Niagara R</strain>
    </source>
</reference>
<protein>
    <submittedName>
        <fullName evidence="5">Adenylate cyclase</fullName>
    </submittedName>
</protein>
<dbReference type="GO" id="GO:0035556">
    <property type="term" value="P:intracellular signal transduction"/>
    <property type="evidence" value="ECO:0007669"/>
    <property type="project" value="InterPro"/>
</dbReference>
<sequence length="1029" mass="115528">MLQSCGRRVNGAVVGAVRRFSRGADRSEIDDARPGQMPRALRLFLALPWMFGRGLIRAVVAVMRWIWRVLNGIQFRLAVFTGSLIAGTIVILSTSYVHQQTEILRESYEREAAISRNYISSLVLELDNISQSLIRVEEFRLRVGEQTQALKKYQTVTTTVTVTEKKKETSFLGIKSNWFGLAGTEKIEEKQTKTSDNYFSTYLSNNDTQVLEKNVLLLLQQSGGTISDRAFSALQAQAKKLVLAERELDALKDRLAQRQQREGMLAEQKPEGDPARVKAAAETQAAEERMREQSIQTRKLRSELDASVISHLLEARKRKIQELGLDTGRFRIQTFSALGLQPGLTPEAAVDTRIFDPASALNQLDVSQSMEESLQHAFAAIRQNGVLGELKPVALRMDGLELQALYSPYFEHPASTERARLLEQQRPKLKPRFTEQGEEIPPWAWAAYAEEEKPILAQLAKITPVLRARLRALRETNPPTPPFEDAAFRAQYDRYAKLVQQRNALYESYLKNHPPSEEDRQSVEALGYLRDAALEDQLLVRFRTDGADHARSVQSPEDRAKTLRRWQALRQWIYSGQSETPTPQLKTLFSDGLIGNSRTEAEEVLWKLDTTPLYSDTGKDLPQVVLGQNFAGMTRTIVDRTDGLRAIQSNRDQAVEMALLIFGAAVLLAVAISYIAVRKIKRLIRNAEKVGQGDLEVAFPTKGADEFGSLSRALNRMVGGLREREKIKGILGNMIDPVVVGEAMKDMAALKRGSELRVTAFFSDVAGFSGISEKLSSVELANLLNEYLSAMTLILKEHEGVLDKYIGDAIVGIFNAPVPVEDHSLKAVRASLKMLRKLEDLRLLWKRENRYMPEVHDMRIRIGLNVGLAKVGFMGTDALASYTMMGDTVNLAARLEAAGKDYGVSLLISDAVYAEVKDHVFSRKLDLVRVKGKSEPVVLYEAIAEWSELEQAELGSEVRKRQTAARLYGEGLDLYLARKWDAAIAKFKDSEQARGEADLAVRQLVERCLEYKQNPPPPDWDGVYTREHK</sequence>
<feature type="transmembrane region" description="Helical" evidence="2">
    <location>
        <begin position="657"/>
        <end position="677"/>
    </location>
</feature>
<dbReference type="CDD" id="cd07302">
    <property type="entry name" value="CHD"/>
    <property type="match status" value="1"/>
</dbReference>
<dbReference type="eggNOG" id="COG2114">
    <property type="taxonomic scope" value="Bacteria"/>
</dbReference>
<gene>
    <name evidence="5" type="ORF">AZ34_11415</name>
</gene>
<dbReference type="SUPFAM" id="SSF55073">
    <property type="entry name" value="Nucleotide cyclase"/>
    <property type="match status" value="1"/>
</dbReference>
<dbReference type="PROSITE" id="PS50885">
    <property type="entry name" value="HAMP"/>
    <property type="match status" value="1"/>
</dbReference>
<proteinExistence type="predicted"/>
<dbReference type="SMART" id="SM00304">
    <property type="entry name" value="HAMP"/>
    <property type="match status" value="1"/>
</dbReference>
<dbReference type="SUPFAM" id="SSF158472">
    <property type="entry name" value="HAMP domain-like"/>
    <property type="match status" value="1"/>
</dbReference>
<dbReference type="Gene3D" id="6.10.340.10">
    <property type="match status" value="1"/>
</dbReference>
<dbReference type="CDD" id="cd06225">
    <property type="entry name" value="HAMP"/>
    <property type="match status" value="1"/>
</dbReference>
<accession>A0A016XIH7</accession>
<evidence type="ECO:0000256" key="1">
    <source>
        <dbReference type="SAM" id="Coils"/>
    </source>
</evidence>
<dbReference type="Pfam" id="PF00672">
    <property type="entry name" value="HAMP"/>
    <property type="match status" value="1"/>
</dbReference>
<dbReference type="STRING" id="1458275.AZ34_11415"/>
<dbReference type="PANTHER" id="PTHR43081">
    <property type="entry name" value="ADENYLATE CYCLASE, TERMINAL-DIFFERENTIATION SPECIFIC-RELATED"/>
    <property type="match status" value="1"/>
</dbReference>
<comment type="caution">
    <text evidence="5">The sequence shown here is derived from an EMBL/GenBank/DDBJ whole genome shotgun (WGS) entry which is preliminary data.</text>
</comment>